<organism evidence="1 2">
    <name type="scientific">Hymenobacter artigasi</name>
    <dbReference type="NCBI Taxonomy" id="2719616"/>
    <lineage>
        <taxon>Bacteria</taxon>
        <taxon>Pseudomonadati</taxon>
        <taxon>Bacteroidota</taxon>
        <taxon>Cytophagia</taxon>
        <taxon>Cytophagales</taxon>
        <taxon>Hymenobacteraceae</taxon>
        <taxon>Hymenobacter</taxon>
    </lineage>
</organism>
<proteinExistence type="predicted"/>
<evidence type="ECO:0008006" key="3">
    <source>
        <dbReference type="Google" id="ProtNLM"/>
    </source>
</evidence>
<comment type="caution">
    <text evidence="1">The sequence shown here is derived from an EMBL/GenBank/DDBJ whole genome shotgun (WGS) entry which is preliminary data.</text>
</comment>
<protein>
    <recommendedName>
        <fullName evidence="3">DUF4136 domain-containing protein</fullName>
    </recommendedName>
</protein>
<gene>
    <name evidence="1" type="ORF">HBN54_002505</name>
</gene>
<reference evidence="1 2" key="1">
    <citation type="submission" date="2020-03" db="EMBL/GenBank/DDBJ databases">
        <title>Genomic Encyclopedia of Type Strains, Phase IV (KMG-V): Genome sequencing to study the core and pangenomes of soil and plant-associated prokaryotes.</title>
        <authorList>
            <person name="Whitman W."/>
        </authorList>
    </citation>
    <scope>NUCLEOTIDE SEQUENCE [LARGE SCALE GENOMIC DNA]</scope>
    <source>
        <strain evidence="1 2">1B</strain>
    </source>
</reference>
<evidence type="ECO:0000313" key="2">
    <source>
        <dbReference type="Proteomes" id="UP000717634"/>
    </source>
</evidence>
<evidence type="ECO:0000313" key="1">
    <source>
        <dbReference type="EMBL" id="NKI89906.1"/>
    </source>
</evidence>
<keyword evidence="2" id="KW-1185">Reference proteome</keyword>
<accession>A0ABX1HLP2</accession>
<name>A0ABX1HLP2_9BACT</name>
<sequence>MKYIYPFTWFSGLLCCVASCEPTPIPPPPSSHVYDYYVSVEDTNPMVGAVAQLVVQTGGYTRVKRSEVAPPSAHLFAYSSFHWIAQPAKGNRPDSSWVPRDTVSLPLTRPQLDTIYHLTRQVFQLAAYPPSRNNTEPPPPPSAHDLDNFLAVTFRYNNYSGPSFYCEGYEERNAASYTLRGYLKALQARALKKRP</sequence>
<dbReference type="Proteomes" id="UP000717634">
    <property type="component" value="Unassembled WGS sequence"/>
</dbReference>
<dbReference type="EMBL" id="JAAVTK010000007">
    <property type="protein sequence ID" value="NKI89906.1"/>
    <property type="molecule type" value="Genomic_DNA"/>
</dbReference>